<reference evidence="1" key="1">
    <citation type="submission" date="2014-11" db="EMBL/GenBank/DDBJ databases">
        <authorList>
            <person name="Amaro Gonzalez C."/>
        </authorList>
    </citation>
    <scope>NUCLEOTIDE SEQUENCE</scope>
</reference>
<sequence length="32" mass="3644">MTPTPARADRGTTSAHRSFRIIHLYTDAHIHL</sequence>
<name>A0A0E9QYK2_ANGAN</name>
<reference evidence="1" key="2">
    <citation type="journal article" date="2015" name="Fish Shellfish Immunol.">
        <title>Early steps in the European eel (Anguilla anguilla)-Vibrio vulnificus interaction in the gills: Role of the RtxA13 toxin.</title>
        <authorList>
            <person name="Callol A."/>
            <person name="Pajuelo D."/>
            <person name="Ebbesson L."/>
            <person name="Teles M."/>
            <person name="MacKenzie S."/>
            <person name="Amaro C."/>
        </authorList>
    </citation>
    <scope>NUCLEOTIDE SEQUENCE</scope>
</reference>
<dbReference type="EMBL" id="GBXM01087272">
    <property type="protein sequence ID" value="JAH21305.1"/>
    <property type="molecule type" value="Transcribed_RNA"/>
</dbReference>
<protein>
    <submittedName>
        <fullName evidence="1">Uncharacterized protein</fullName>
    </submittedName>
</protein>
<dbReference type="AlphaFoldDB" id="A0A0E9QYK2"/>
<organism evidence="1">
    <name type="scientific">Anguilla anguilla</name>
    <name type="common">European freshwater eel</name>
    <name type="synonym">Muraena anguilla</name>
    <dbReference type="NCBI Taxonomy" id="7936"/>
    <lineage>
        <taxon>Eukaryota</taxon>
        <taxon>Metazoa</taxon>
        <taxon>Chordata</taxon>
        <taxon>Craniata</taxon>
        <taxon>Vertebrata</taxon>
        <taxon>Euteleostomi</taxon>
        <taxon>Actinopterygii</taxon>
        <taxon>Neopterygii</taxon>
        <taxon>Teleostei</taxon>
        <taxon>Anguilliformes</taxon>
        <taxon>Anguillidae</taxon>
        <taxon>Anguilla</taxon>
    </lineage>
</organism>
<proteinExistence type="predicted"/>
<evidence type="ECO:0000313" key="1">
    <source>
        <dbReference type="EMBL" id="JAH21305.1"/>
    </source>
</evidence>
<accession>A0A0E9QYK2</accession>